<comment type="caution">
    <text evidence="2">The sequence shown here is derived from an EMBL/GenBank/DDBJ whole genome shotgun (WGS) entry which is preliminary data.</text>
</comment>
<name>A0A8J3AST9_9BURK</name>
<evidence type="ECO:0000313" key="2">
    <source>
        <dbReference type="EMBL" id="GGI21071.1"/>
    </source>
</evidence>
<protein>
    <submittedName>
        <fullName evidence="2">Uncharacterized protein</fullName>
    </submittedName>
</protein>
<evidence type="ECO:0000313" key="3">
    <source>
        <dbReference type="Proteomes" id="UP000642180"/>
    </source>
</evidence>
<proteinExistence type="predicted"/>
<dbReference type="InterPro" id="IPR057886">
    <property type="entry name" value="Inovirus_capsid"/>
</dbReference>
<reference evidence="3" key="1">
    <citation type="journal article" date="2019" name="Int. J. Syst. Evol. Microbiol.">
        <title>The Global Catalogue of Microorganisms (GCM) 10K type strain sequencing project: providing services to taxonomists for standard genome sequencing and annotation.</title>
        <authorList>
            <consortium name="The Broad Institute Genomics Platform"/>
            <consortium name="The Broad Institute Genome Sequencing Center for Infectious Disease"/>
            <person name="Wu L."/>
            <person name="Ma J."/>
        </authorList>
    </citation>
    <scope>NUCLEOTIDE SEQUENCE [LARGE SCALE GENOMIC DNA]</scope>
    <source>
        <strain evidence="3">CCM 2767</strain>
    </source>
</reference>
<dbReference type="EMBL" id="BMDI01000003">
    <property type="protein sequence ID" value="GGI21071.1"/>
    <property type="molecule type" value="Genomic_DNA"/>
</dbReference>
<dbReference type="AlphaFoldDB" id="A0A8J3AST9"/>
<keyword evidence="3" id="KW-1185">Reference proteome</keyword>
<gene>
    <name evidence="2" type="ORF">GCM10008066_27230</name>
</gene>
<keyword evidence="1" id="KW-1133">Transmembrane helix</keyword>
<accession>A0A8J3AST9</accession>
<dbReference type="Proteomes" id="UP000642180">
    <property type="component" value="Unassembled WGS sequence"/>
</dbReference>
<organism evidence="2 3">
    <name type="scientific">Oxalicibacterium faecigallinarum</name>
    <dbReference type="NCBI Taxonomy" id="573741"/>
    <lineage>
        <taxon>Bacteria</taxon>
        <taxon>Pseudomonadati</taxon>
        <taxon>Pseudomonadota</taxon>
        <taxon>Betaproteobacteria</taxon>
        <taxon>Burkholderiales</taxon>
        <taxon>Oxalobacteraceae</taxon>
        <taxon>Oxalicibacterium</taxon>
    </lineage>
</organism>
<evidence type="ECO:0000256" key="1">
    <source>
        <dbReference type="SAM" id="Phobius"/>
    </source>
</evidence>
<keyword evidence="1" id="KW-0812">Transmembrane</keyword>
<dbReference type="RefSeq" id="WP_188381937.1">
    <property type="nucleotide sequence ID" value="NZ_BMDI01000003.1"/>
</dbReference>
<sequence>MGDYADIVAAVSVAGLVAGIFAMAVVKVGPNVAKWGANKLANFFR</sequence>
<dbReference type="Pfam" id="PF25631">
    <property type="entry name" value="Inovirus_capsid"/>
    <property type="match status" value="1"/>
</dbReference>
<feature type="transmembrane region" description="Helical" evidence="1">
    <location>
        <begin position="7"/>
        <end position="26"/>
    </location>
</feature>
<keyword evidence="1" id="KW-0472">Membrane</keyword>